<reference evidence="9 11" key="3">
    <citation type="submission" date="2019-07" db="EMBL/GenBank/DDBJ databases">
        <title>Whole genome shotgun sequence of Methylobacterium oxalidis NBRC 107715.</title>
        <authorList>
            <person name="Hosoyama A."/>
            <person name="Uohara A."/>
            <person name="Ohji S."/>
            <person name="Ichikawa N."/>
        </authorList>
    </citation>
    <scope>NUCLEOTIDE SEQUENCE [LARGE SCALE GENOMIC DNA]</scope>
    <source>
        <strain evidence="9 11">NBRC 107715</strain>
    </source>
</reference>
<evidence type="ECO:0000313" key="9">
    <source>
        <dbReference type="EMBL" id="GEP03837.1"/>
    </source>
</evidence>
<dbReference type="Pfam" id="PF00293">
    <property type="entry name" value="NUDIX"/>
    <property type="match status" value="1"/>
</dbReference>
<dbReference type="RefSeq" id="WP_147025504.1">
    <property type="nucleotide sequence ID" value="NZ_BJZU01000029.1"/>
</dbReference>
<dbReference type="GO" id="GO:0016787">
    <property type="term" value="F:hydrolase activity"/>
    <property type="evidence" value="ECO:0007669"/>
    <property type="project" value="UniProtKB-KW"/>
</dbReference>
<reference evidence="12" key="2">
    <citation type="journal article" date="2019" name="Int. J. Syst. Evol. Microbiol.">
        <title>The Global Catalogue of Microorganisms (GCM) 10K type strain sequencing project: providing services to taxonomists for standard genome sequencing and annotation.</title>
        <authorList>
            <consortium name="The Broad Institute Genomics Platform"/>
            <consortium name="The Broad Institute Genome Sequencing Center for Infectious Disease"/>
            <person name="Wu L."/>
            <person name="Ma J."/>
        </authorList>
    </citation>
    <scope>NUCLEOTIDE SEQUENCE [LARGE SCALE GENOMIC DNA]</scope>
    <source>
        <strain evidence="12">NBRC 107715</strain>
    </source>
</reference>
<dbReference type="InterPro" id="IPR015797">
    <property type="entry name" value="NUDIX_hydrolase-like_dom_sf"/>
</dbReference>
<dbReference type="EMBL" id="BSPK01000067">
    <property type="protein sequence ID" value="GLS65305.1"/>
    <property type="molecule type" value="Genomic_DNA"/>
</dbReference>
<dbReference type="SUPFAM" id="SSF55811">
    <property type="entry name" value="Nudix"/>
    <property type="match status" value="1"/>
</dbReference>
<evidence type="ECO:0000256" key="6">
    <source>
        <dbReference type="ARBA" id="ARBA00032162"/>
    </source>
</evidence>
<dbReference type="GO" id="GO:0006753">
    <property type="term" value="P:nucleoside phosphate metabolic process"/>
    <property type="evidence" value="ECO:0007669"/>
    <property type="project" value="TreeGrafter"/>
</dbReference>
<proteinExistence type="inferred from homology"/>
<dbReference type="PANTHER" id="PTHR11839">
    <property type="entry name" value="UDP/ADP-SUGAR PYROPHOSPHATASE"/>
    <property type="match status" value="1"/>
</dbReference>
<comment type="similarity">
    <text evidence="3">Belongs to the Nudix hydrolase family. NudK subfamily.</text>
</comment>
<dbReference type="InterPro" id="IPR000086">
    <property type="entry name" value="NUDIX_hydrolase_dom"/>
</dbReference>
<feature type="domain" description="Nudix hydrolase" evidence="8">
    <location>
        <begin position="55"/>
        <end position="193"/>
    </location>
</feature>
<evidence type="ECO:0000259" key="8">
    <source>
        <dbReference type="PROSITE" id="PS51462"/>
    </source>
</evidence>
<dbReference type="PROSITE" id="PS51462">
    <property type="entry name" value="NUDIX"/>
    <property type="match status" value="1"/>
</dbReference>
<dbReference type="CDD" id="cd24157">
    <property type="entry name" value="NUDIX_GDPMK"/>
    <property type="match status" value="1"/>
</dbReference>
<evidence type="ECO:0000256" key="5">
    <source>
        <dbReference type="ARBA" id="ARBA00022801"/>
    </source>
</evidence>
<evidence type="ECO:0000256" key="3">
    <source>
        <dbReference type="ARBA" id="ARBA00007275"/>
    </source>
</evidence>
<keyword evidence="12" id="KW-1185">Reference proteome</keyword>
<dbReference type="PANTHER" id="PTHR11839:SF18">
    <property type="entry name" value="NUDIX HYDROLASE DOMAIN-CONTAINING PROTEIN"/>
    <property type="match status" value="1"/>
</dbReference>
<dbReference type="AlphaFoldDB" id="A0A512J1N1"/>
<comment type="catalytic activity">
    <reaction evidence="1">
        <text>GDP-alpha-D-mannose + H2O = alpha-D-mannose 1-phosphate + GMP + 2 H(+)</text>
        <dbReference type="Rhea" id="RHEA:27978"/>
        <dbReference type="ChEBI" id="CHEBI:15377"/>
        <dbReference type="ChEBI" id="CHEBI:15378"/>
        <dbReference type="ChEBI" id="CHEBI:57527"/>
        <dbReference type="ChEBI" id="CHEBI:58115"/>
        <dbReference type="ChEBI" id="CHEBI:58409"/>
    </reaction>
</comment>
<dbReference type="Gene3D" id="3.90.79.10">
    <property type="entry name" value="Nucleoside Triphosphate Pyrophosphohydrolase"/>
    <property type="match status" value="1"/>
</dbReference>
<organism evidence="9 11">
    <name type="scientific">Methylobacterium oxalidis</name>
    <dbReference type="NCBI Taxonomy" id="944322"/>
    <lineage>
        <taxon>Bacteria</taxon>
        <taxon>Pseudomonadati</taxon>
        <taxon>Pseudomonadota</taxon>
        <taxon>Alphaproteobacteria</taxon>
        <taxon>Hyphomicrobiales</taxon>
        <taxon>Methylobacteriaceae</taxon>
        <taxon>Methylobacterium</taxon>
    </lineage>
</organism>
<comment type="caution">
    <text evidence="9">The sequence shown here is derived from an EMBL/GenBank/DDBJ whole genome shotgun (WGS) entry which is preliminary data.</text>
</comment>
<evidence type="ECO:0000313" key="10">
    <source>
        <dbReference type="EMBL" id="GLS65305.1"/>
    </source>
</evidence>
<keyword evidence="5" id="KW-0378">Hydrolase</keyword>
<evidence type="ECO:0000256" key="2">
    <source>
        <dbReference type="ARBA" id="ARBA00001946"/>
    </source>
</evidence>
<name>A0A512J1N1_9HYPH</name>
<evidence type="ECO:0000256" key="7">
    <source>
        <dbReference type="ARBA" id="ARBA00032272"/>
    </source>
</evidence>
<dbReference type="EMBL" id="BJZU01000029">
    <property type="protein sequence ID" value="GEP03837.1"/>
    <property type="molecule type" value="Genomic_DNA"/>
</dbReference>
<evidence type="ECO:0000256" key="4">
    <source>
        <dbReference type="ARBA" id="ARBA00016377"/>
    </source>
</evidence>
<dbReference type="GO" id="GO:0019693">
    <property type="term" value="P:ribose phosphate metabolic process"/>
    <property type="evidence" value="ECO:0007669"/>
    <property type="project" value="TreeGrafter"/>
</dbReference>
<dbReference type="Proteomes" id="UP000321960">
    <property type="component" value="Unassembled WGS sequence"/>
</dbReference>
<evidence type="ECO:0000256" key="1">
    <source>
        <dbReference type="ARBA" id="ARBA00000847"/>
    </source>
</evidence>
<reference evidence="10" key="1">
    <citation type="journal article" date="2014" name="Int. J. Syst. Evol. Microbiol.">
        <title>Complete genome of a new Firmicutes species belonging to the dominant human colonic microbiota ('Ruminococcus bicirculans') reveals two chromosomes and a selective capacity to utilize plant glucans.</title>
        <authorList>
            <consortium name="NISC Comparative Sequencing Program"/>
            <person name="Wegmann U."/>
            <person name="Louis P."/>
            <person name="Goesmann A."/>
            <person name="Henrissat B."/>
            <person name="Duncan S.H."/>
            <person name="Flint H.J."/>
        </authorList>
    </citation>
    <scope>NUCLEOTIDE SEQUENCE</scope>
    <source>
        <strain evidence="10">NBRC 107715</strain>
    </source>
</reference>
<comment type="cofactor">
    <cofactor evidence="2">
        <name>Mg(2+)</name>
        <dbReference type="ChEBI" id="CHEBI:18420"/>
    </cofactor>
</comment>
<accession>A0A512J1N1</accession>
<evidence type="ECO:0000313" key="12">
    <source>
        <dbReference type="Proteomes" id="UP001156856"/>
    </source>
</evidence>
<dbReference type="Proteomes" id="UP001156856">
    <property type="component" value="Unassembled WGS sequence"/>
</dbReference>
<sequence length="207" mass="22227">MPELKSKGAASSLPAEGVSTPDRFRFQALHQGWNTFGIATLTLPDGSSVEHALEDHGEAVAVLPYDPNRRVAVLVRQVRAGPMFWNDRPDLAEAPAGGLDGEDPRAAALREVLEETGLRLAELDLVGRAYSIPGVSTERLWLYLAPFTAGDRVTEGGGLAHEGEQITVEEVSLVQLGTAATGGRIDDLKTLALVQALLLRRPDLFEP</sequence>
<evidence type="ECO:0000313" key="11">
    <source>
        <dbReference type="Proteomes" id="UP000321960"/>
    </source>
</evidence>
<dbReference type="OrthoDB" id="5292471at2"/>
<reference evidence="10" key="4">
    <citation type="submission" date="2023-01" db="EMBL/GenBank/DDBJ databases">
        <title>Draft genome sequence of Methylobacterium oxalidis strain NBRC 107715.</title>
        <authorList>
            <person name="Sun Q."/>
            <person name="Mori K."/>
        </authorList>
    </citation>
    <scope>NUCLEOTIDE SEQUENCE</scope>
    <source>
        <strain evidence="10">NBRC 107715</strain>
    </source>
</reference>
<dbReference type="GO" id="GO:0005829">
    <property type="term" value="C:cytosol"/>
    <property type="evidence" value="ECO:0007669"/>
    <property type="project" value="TreeGrafter"/>
</dbReference>
<gene>
    <name evidence="10" type="ORF">GCM10007888_36870</name>
    <name evidence="9" type="ORF">MOX02_18750</name>
</gene>
<protein>
    <recommendedName>
        <fullName evidence="4">GDP-mannose pyrophosphatase</fullName>
    </recommendedName>
    <alternativeName>
        <fullName evidence="6">GDP-mannose hydrolase</fullName>
    </alternativeName>
    <alternativeName>
        <fullName evidence="7">GDPMK</fullName>
    </alternativeName>
</protein>